<feature type="region of interest" description="Disordered" evidence="1">
    <location>
        <begin position="140"/>
        <end position="160"/>
    </location>
</feature>
<protein>
    <recommendedName>
        <fullName evidence="2">Myb/SANT-like domain-containing protein</fullName>
    </recommendedName>
</protein>
<gene>
    <name evidence="3" type="ORF">PHYPSEUDO_001374</name>
</gene>
<proteinExistence type="predicted"/>
<organism evidence="3 4">
    <name type="scientific">Phytophthora pseudosyringae</name>
    <dbReference type="NCBI Taxonomy" id="221518"/>
    <lineage>
        <taxon>Eukaryota</taxon>
        <taxon>Sar</taxon>
        <taxon>Stramenopiles</taxon>
        <taxon>Oomycota</taxon>
        <taxon>Peronosporomycetes</taxon>
        <taxon>Peronosporales</taxon>
        <taxon>Peronosporaceae</taxon>
        <taxon>Phytophthora</taxon>
    </lineage>
</organism>
<reference evidence="3" key="1">
    <citation type="submission" date="2021-02" db="EMBL/GenBank/DDBJ databases">
        <authorList>
            <person name="Palmer J.M."/>
        </authorList>
    </citation>
    <scope>NUCLEOTIDE SEQUENCE</scope>
    <source>
        <strain evidence="3">SCRP734</strain>
    </source>
</reference>
<evidence type="ECO:0000313" key="3">
    <source>
        <dbReference type="EMBL" id="KAG7392270.1"/>
    </source>
</evidence>
<dbReference type="Pfam" id="PF12776">
    <property type="entry name" value="Myb_DNA-bind_3"/>
    <property type="match status" value="2"/>
</dbReference>
<dbReference type="PANTHER" id="PTHR46929:SF3">
    <property type="entry name" value="MYB_SANT-LIKE DOMAIN-CONTAINING PROTEIN"/>
    <property type="match status" value="1"/>
</dbReference>
<feature type="domain" description="Myb/SANT-like" evidence="2">
    <location>
        <begin position="17"/>
        <end position="92"/>
    </location>
</feature>
<keyword evidence="4" id="KW-1185">Reference proteome</keyword>
<evidence type="ECO:0000259" key="2">
    <source>
        <dbReference type="Pfam" id="PF12776"/>
    </source>
</evidence>
<dbReference type="AlphaFoldDB" id="A0A8T1WJR2"/>
<accession>A0A8T1WJR2</accession>
<feature type="domain" description="Myb/SANT-like" evidence="2">
    <location>
        <begin position="174"/>
        <end position="248"/>
    </location>
</feature>
<dbReference type="Proteomes" id="UP000694044">
    <property type="component" value="Unassembled WGS sequence"/>
</dbReference>
<sequence length="418" mass="46942">MSEEITKQVWGHQRAVWDVARESVLLEVFYKTRQDPALRTDRGLKVRGWNSVAEQVNDRCKSTFNVDQLRSKYARLMMDYELFQDVGGERNLSDKAWDKLILDLPENAKRLQLFKESGFPHDDVCRRISIEKDELAELKQEKASPQVTMKRSSGPIGELPDAKRARMNAEQLFRWSPREEKLVLFLCWRAKVDREKSAEGETKPQVWSDVTKELNGLCKTKFNEEQFKNKYLQLMQSYEQSKHVTGFSGDIETTPNSDKDWDKLIADRPQFSLELQRLKEKGGFPHVEVCSLISGDKSIEQVEPASVTEFLVTGALQRSEVKSELNTESINAVATAQASLSANALSQLLPAAATAVAASELSDTTGQLGTAAAVATPAAAAVPAVMTHELHDNFNMFLKTATAYLVMAINDHNQESSQ</sequence>
<evidence type="ECO:0000313" key="4">
    <source>
        <dbReference type="Proteomes" id="UP000694044"/>
    </source>
</evidence>
<comment type="caution">
    <text evidence="3">The sequence shown here is derived from an EMBL/GenBank/DDBJ whole genome shotgun (WGS) entry which is preliminary data.</text>
</comment>
<evidence type="ECO:0000256" key="1">
    <source>
        <dbReference type="SAM" id="MobiDB-lite"/>
    </source>
</evidence>
<dbReference type="PANTHER" id="PTHR46929">
    <property type="entry name" value="EXPRESSED PROTEIN"/>
    <property type="match status" value="1"/>
</dbReference>
<dbReference type="InterPro" id="IPR024752">
    <property type="entry name" value="Myb/SANT-like_dom"/>
</dbReference>
<dbReference type="EMBL" id="JAGDFM010000012">
    <property type="protein sequence ID" value="KAG7392270.1"/>
    <property type="molecule type" value="Genomic_DNA"/>
</dbReference>
<dbReference type="OrthoDB" id="117342at2759"/>
<name>A0A8T1WJR2_9STRA</name>